<dbReference type="AlphaFoldDB" id="A0A0G1GP40"/>
<dbReference type="Proteomes" id="UP000034069">
    <property type="component" value="Unassembled WGS sequence"/>
</dbReference>
<reference evidence="1 2" key="1">
    <citation type="journal article" date="2015" name="Nature">
        <title>rRNA introns, odd ribosomes, and small enigmatic genomes across a large radiation of phyla.</title>
        <authorList>
            <person name="Brown C.T."/>
            <person name="Hug L.A."/>
            <person name="Thomas B.C."/>
            <person name="Sharon I."/>
            <person name="Castelle C.J."/>
            <person name="Singh A."/>
            <person name="Wilkins M.J."/>
            <person name="Williams K.H."/>
            <person name="Banfield J.F."/>
        </authorList>
    </citation>
    <scope>NUCLEOTIDE SEQUENCE [LARGE SCALE GENOMIC DNA]</scope>
</reference>
<evidence type="ECO:0000313" key="1">
    <source>
        <dbReference type="EMBL" id="KKT36088.1"/>
    </source>
</evidence>
<sequence length="194" mass="22819">MNDLSQIAGALLLEYQAYILKTHFEPFESCEPTKYMEFDCCPYHRKSQETFSELSSRCRLLDWMSDVNIRQQYGHEPFSVEWWKTLARIAEVPFPAVLYKQFFIWDGLLYVSILKQDGFVGLLIFAGASAIDVSYIERCLNAVLNPVEMVIIRQYFDWLREEYPDIDSLMALVMDDLIQKNIAEKIKKLDFRSK</sequence>
<comment type="caution">
    <text evidence="1">The sequence shown here is derived from an EMBL/GenBank/DDBJ whole genome shotgun (WGS) entry which is preliminary data.</text>
</comment>
<dbReference type="EMBL" id="LCHN01000007">
    <property type="protein sequence ID" value="KKT36088.1"/>
    <property type="molecule type" value="Genomic_DNA"/>
</dbReference>
<protein>
    <submittedName>
        <fullName evidence="1">Uncharacterized protein</fullName>
    </submittedName>
</protein>
<gene>
    <name evidence="1" type="ORF">UW23_C0007G0015</name>
</gene>
<name>A0A0G1GP40_9BACT</name>
<evidence type="ECO:0000313" key="2">
    <source>
        <dbReference type="Proteomes" id="UP000034069"/>
    </source>
</evidence>
<organism evidence="1 2">
    <name type="scientific">Candidatus Collierbacteria bacterium GW2011_GWA1_44_12</name>
    <dbReference type="NCBI Taxonomy" id="1618376"/>
    <lineage>
        <taxon>Bacteria</taxon>
        <taxon>Candidatus Collieribacteriota</taxon>
    </lineage>
</organism>
<accession>A0A0G1GP40</accession>
<proteinExistence type="predicted"/>